<dbReference type="PANTHER" id="PTHR36223">
    <property type="entry name" value="BETA-LACTAMASE-TYPE TRANSPEPTIDASE FOLD DOMAIN CONTAINING PROTEIN"/>
    <property type="match status" value="1"/>
</dbReference>
<protein>
    <submittedName>
        <fullName evidence="2">Uncharacterized protein</fullName>
    </submittedName>
</protein>
<dbReference type="OrthoDB" id="3364132at2759"/>
<accession>A0A164M335</accession>
<name>A0A164M335_9AGAM</name>
<keyword evidence="1" id="KW-0175">Coiled coil</keyword>
<dbReference type="EMBL" id="KV419572">
    <property type="protein sequence ID" value="KZS86306.1"/>
    <property type="molecule type" value="Genomic_DNA"/>
</dbReference>
<evidence type="ECO:0000313" key="3">
    <source>
        <dbReference type="EMBL" id="KZS86306.1"/>
    </source>
</evidence>
<sequence length="308" mass="35328">MPRTDDFEVWIEVVGNRAEEYEERVNEINNEKERKTHITCFIPTVTGKNFSVATRDHRGGRNHKSIRPMSSGWYASQLETHPVSLRRDHNSSGSFATGSFMFSKLMKQDPPPIRVDGCRLNADTKCFFRFGTIQLSGMTVRFRKILCFSSLALIQKMHRLLIVTRKLCLNWRDQNSTALRDQCQTQSFATLPKALRPVREIHDRASTRRLTYKERDDHPKTEFTFPYTPKEWLKAKELIARSSRPDGDASQSPTHYTECDLLDDKDAEAFRQIMERAKNKKAQIVKVEPLVPPPGAVGSGEVIDLTDG</sequence>
<keyword evidence="4" id="KW-1185">Reference proteome</keyword>
<organism evidence="2 4">
    <name type="scientific">Sistotremastrum niveocremeum HHB9708</name>
    <dbReference type="NCBI Taxonomy" id="1314777"/>
    <lineage>
        <taxon>Eukaryota</taxon>
        <taxon>Fungi</taxon>
        <taxon>Dikarya</taxon>
        <taxon>Basidiomycota</taxon>
        <taxon>Agaricomycotina</taxon>
        <taxon>Agaricomycetes</taxon>
        <taxon>Sistotremastrales</taxon>
        <taxon>Sistotremastraceae</taxon>
        <taxon>Sertulicium</taxon>
        <taxon>Sertulicium niveocremeum</taxon>
    </lineage>
</organism>
<feature type="coiled-coil region" evidence="1">
    <location>
        <begin position="11"/>
        <end position="38"/>
    </location>
</feature>
<reference evidence="2 4" key="1">
    <citation type="journal article" date="2016" name="Mol. Biol. Evol.">
        <title>Comparative Genomics of Early-Diverging Mushroom-Forming Fungi Provides Insights into the Origins of Lignocellulose Decay Capabilities.</title>
        <authorList>
            <person name="Nagy L.G."/>
            <person name="Riley R."/>
            <person name="Tritt A."/>
            <person name="Adam C."/>
            <person name="Daum C."/>
            <person name="Floudas D."/>
            <person name="Sun H."/>
            <person name="Yadav J.S."/>
            <person name="Pangilinan J."/>
            <person name="Larsson K.H."/>
            <person name="Matsuura K."/>
            <person name="Barry K."/>
            <person name="Labutti K."/>
            <person name="Kuo R."/>
            <person name="Ohm R.A."/>
            <person name="Bhattacharya S.S."/>
            <person name="Shirouzu T."/>
            <person name="Yoshinaga Y."/>
            <person name="Martin F.M."/>
            <person name="Grigoriev I.V."/>
            <person name="Hibbett D.S."/>
        </authorList>
    </citation>
    <scope>NUCLEOTIDE SEQUENCE [LARGE SCALE GENOMIC DNA]</scope>
    <source>
        <strain evidence="2 4">HHB9708</strain>
    </source>
</reference>
<dbReference type="EMBL" id="KV419575">
    <property type="protein sequence ID" value="KZS86304.1"/>
    <property type="molecule type" value="Genomic_DNA"/>
</dbReference>
<proteinExistence type="predicted"/>
<gene>
    <name evidence="3" type="ORF">SISNIDRAFT_492081</name>
    <name evidence="2" type="ORF">SISNIDRAFT_492084</name>
</gene>
<evidence type="ECO:0000256" key="1">
    <source>
        <dbReference type="SAM" id="Coils"/>
    </source>
</evidence>
<evidence type="ECO:0000313" key="2">
    <source>
        <dbReference type="EMBL" id="KZS86304.1"/>
    </source>
</evidence>
<dbReference type="AlphaFoldDB" id="A0A164M335"/>
<evidence type="ECO:0000313" key="4">
    <source>
        <dbReference type="Proteomes" id="UP000076722"/>
    </source>
</evidence>
<dbReference type="PANTHER" id="PTHR36223:SF1">
    <property type="entry name" value="TRANSCRIPTION ELONGATION FACTOR EAF N-TERMINAL DOMAIN-CONTAINING PROTEIN"/>
    <property type="match status" value="1"/>
</dbReference>
<dbReference type="Proteomes" id="UP000076722">
    <property type="component" value="Unassembled WGS sequence"/>
</dbReference>